<protein>
    <recommendedName>
        <fullName evidence="10">Elongation of very long chain fatty acids protein</fullName>
        <ecNumber evidence="10">2.3.1.199</ecNumber>
    </recommendedName>
    <alternativeName>
        <fullName evidence="10">Very-long-chain 3-oxoacyl-CoA synthase</fullName>
    </alternativeName>
</protein>
<dbReference type="Pfam" id="PF01151">
    <property type="entry name" value="ELO"/>
    <property type="match status" value="1"/>
</dbReference>
<evidence type="ECO:0000256" key="2">
    <source>
        <dbReference type="ARBA" id="ARBA00022516"/>
    </source>
</evidence>
<dbReference type="GO" id="GO:0042761">
    <property type="term" value="P:very long-chain fatty acid biosynthetic process"/>
    <property type="evidence" value="ECO:0007669"/>
    <property type="project" value="TreeGrafter"/>
</dbReference>
<evidence type="ECO:0000256" key="9">
    <source>
        <dbReference type="ARBA" id="ARBA00023160"/>
    </source>
</evidence>
<dbReference type="PANTHER" id="PTHR11157">
    <property type="entry name" value="FATTY ACID ACYL TRANSFERASE-RELATED"/>
    <property type="match status" value="1"/>
</dbReference>
<feature type="transmembrane region" description="Helical" evidence="10">
    <location>
        <begin position="149"/>
        <end position="172"/>
    </location>
</feature>
<dbReference type="OrthoDB" id="10259681at2759"/>
<feature type="transmembrane region" description="Helical" evidence="10">
    <location>
        <begin position="102"/>
        <end position="121"/>
    </location>
</feature>
<keyword evidence="4 10" id="KW-0812">Transmembrane</keyword>
<feature type="transmembrane region" description="Helical" evidence="10">
    <location>
        <begin position="177"/>
        <end position="194"/>
    </location>
</feature>
<evidence type="ECO:0000256" key="3">
    <source>
        <dbReference type="ARBA" id="ARBA00022679"/>
    </source>
</evidence>
<evidence type="ECO:0000256" key="4">
    <source>
        <dbReference type="ARBA" id="ARBA00022692"/>
    </source>
</evidence>
<sequence>MFHDPSAYLKPDYPIFNGSRYEQLIKNHEYLRRSGIPFERENLPYFFVFEWELAGEWAEDAQWWFMDYWTLSFVFVAVYLILVFWGRRRMASRPPYDLQKPLIAWNFFLSVFSILAVYRVLPEVYRSIRDDSLYHSMCLGTNLRHNPVASVWAILFVVSKVIELGDTAFIVLRKQRFLFLHWYHHITVLLYTWYSCAQGVPTARFFVTLNALAHAFMYPYYTARAAKVHVPRRLAMSITLFQITQMIFGIYANAYAYFAKKAGLHCETPWENIYISALMYLSYFLLFLNFFVDAYLRRTFNKMKTSAAKGKDIGEELTDYLKIN</sequence>
<evidence type="ECO:0000256" key="8">
    <source>
        <dbReference type="ARBA" id="ARBA00023136"/>
    </source>
</evidence>
<keyword evidence="9 10" id="KW-0275">Fatty acid biosynthesis</keyword>
<dbReference type="PANTHER" id="PTHR11157:SF17">
    <property type="entry name" value="ELONGATION OF VERY LONG CHAIN FATTY ACIDS PROTEIN 6"/>
    <property type="match status" value="1"/>
</dbReference>
<dbReference type="Proteomes" id="UP000677054">
    <property type="component" value="Unassembled WGS sequence"/>
</dbReference>
<evidence type="ECO:0000256" key="5">
    <source>
        <dbReference type="ARBA" id="ARBA00022832"/>
    </source>
</evidence>
<dbReference type="EC" id="2.3.1.199" evidence="10"/>
<dbReference type="AlphaFoldDB" id="A0A7R8WY43"/>
<name>A0A7R8WY43_9CRUS</name>
<accession>A0A7R8WY43</accession>
<keyword evidence="2 10" id="KW-0444">Lipid biosynthesis</keyword>
<dbReference type="EMBL" id="CAJPEV010000021">
    <property type="protein sequence ID" value="CAG0878921.1"/>
    <property type="molecule type" value="Genomic_DNA"/>
</dbReference>
<proteinExistence type="inferred from homology"/>
<evidence type="ECO:0000256" key="7">
    <source>
        <dbReference type="ARBA" id="ARBA00023098"/>
    </source>
</evidence>
<comment type="catalytic activity">
    <reaction evidence="10">
        <text>a very-long-chain acyl-CoA + malonyl-CoA + H(+) = a very-long-chain 3-oxoacyl-CoA + CO2 + CoA</text>
        <dbReference type="Rhea" id="RHEA:32727"/>
        <dbReference type="ChEBI" id="CHEBI:15378"/>
        <dbReference type="ChEBI" id="CHEBI:16526"/>
        <dbReference type="ChEBI" id="CHEBI:57287"/>
        <dbReference type="ChEBI" id="CHEBI:57384"/>
        <dbReference type="ChEBI" id="CHEBI:90725"/>
        <dbReference type="ChEBI" id="CHEBI:90736"/>
        <dbReference type="EC" id="2.3.1.199"/>
    </reaction>
</comment>
<dbReference type="GO" id="GO:0009922">
    <property type="term" value="F:fatty acid elongase activity"/>
    <property type="evidence" value="ECO:0007669"/>
    <property type="project" value="UniProtKB-EC"/>
</dbReference>
<dbReference type="GO" id="GO:0019367">
    <property type="term" value="P:fatty acid elongation, saturated fatty acid"/>
    <property type="evidence" value="ECO:0007669"/>
    <property type="project" value="TreeGrafter"/>
</dbReference>
<feature type="transmembrane region" description="Helical" evidence="10">
    <location>
        <begin position="273"/>
        <end position="296"/>
    </location>
</feature>
<feature type="transmembrane region" description="Helical" evidence="10">
    <location>
        <begin position="68"/>
        <end position="86"/>
    </location>
</feature>
<dbReference type="GO" id="GO:0034626">
    <property type="term" value="P:fatty acid elongation, polyunsaturated fatty acid"/>
    <property type="evidence" value="ECO:0007669"/>
    <property type="project" value="TreeGrafter"/>
</dbReference>
<keyword evidence="12" id="KW-1185">Reference proteome</keyword>
<dbReference type="GO" id="GO:0034625">
    <property type="term" value="P:fatty acid elongation, monounsaturated fatty acid"/>
    <property type="evidence" value="ECO:0007669"/>
    <property type="project" value="TreeGrafter"/>
</dbReference>
<dbReference type="GO" id="GO:0030148">
    <property type="term" value="P:sphingolipid biosynthetic process"/>
    <property type="evidence" value="ECO:0007669"/>
    <property type="project" value="TreeGrafter"/>
</dbReference>
<evidence type="ECO:0000313" key="12">
    <source>
        <dbReference type="Proteomes" id="UP000677054"/>
    </source>
</evidence>
<dbReference type="GO" id="GO:0005789">
    <property type="term" value="C:endoplasmic reticulum membrane"/>
    <property type="evidence" value="ECO:0007669"/>
    <property type="project" value="TreeGrafter"/>
</dbReference>
<keyword evidence="8 10" id="KW-0472">Membrane</keyword>
<reference evidence="11" key="1">
    <citation type="submission" date="2020-11" db="EMBL/GenBank/DDBJ databases">
        <authorList>
            <person name="Tran Van P."/>
        </authorList>
    </citation>
    <scope>NUCLEOTIDE SEQUENCE</scope>
</reference>
<keyword evidence="7 10" id="KW-0443">Lipid metabolism</keyword>
<organism evidence="11">
    <name type="scientific">Darwinula stevensoni</name>
    <dbReference type="NCBI Taxonomy" id="69355"/>
    <lineage>
        <taxon>Eukaryota</taxon>
        <taxon>Metazoa</taxon>
        <taxon>Ecdysozoa</taxon>
        <taxon>Arthropoda</taxon>
        <taxon>Crustacea</taxon>
        <taxon>Oligostraca</taxon>
        <taxon>Ostracoda</taxon>
        <taxon>Podocopa</taxon>
        <taxon>Podocopida</taxon>
        <taxon>Darwinulocopina</taxon>
        <taxon>Darwinuloidea</taxon>
        <taxon>Darwinulidae</taxon>
        <taxon>Darwinula</taxon>
    </lineage>
</organism>
<gene>
    <name evidence="11" type="ORF">DSTB1V02_LOCUS320</name>
</gene>
<comment type="similarity">
    <text evidence="10">Belongs to the ELO family.</text>
</comment>
<evidence type="ECO:0000256" key="1">
    <source>
        <dbReference type="ARBA" id="ARBA00004141"/>
    </source>
</evidence>
<evidence type="ECO:0000313" key="11">
    <source>
        <dbReference type="EMBL" id="CAD7240295.1"/>
    </source>
</evidence>
<feature type="transmembrane region" description="Helical" evidence="10">
    <location>
        <begin position="233"/>
        <end position="253"/>
    </location>
</feature>
<feature type="transmembrane region" description="Helical" evidence="10">
    <location>
        <begin position="200"/>
        <end position="221"/>
    </location>
</feature>
<comment type="subcellular location">
    <subcellularLocation>
        <location evidence="1">Membrane</location>
        <topology evidence="1">Multi-pass membrane protein</topology>
    </subcellularLocation>
</comment>
<evidence type="ECO:0000256" key="10">
    <source>
        <dbReference type="RuleBase" id="RU361115"/>
    </source>
</evidence>
<evidence type="ECO:0000256" key="6">
    <source>
        <dbReference type="ARBA" id="ARBA00022989"/>
    </source>
</evidence>
<dbReference type="EMBL" id="LR899538">
    <property type="protein sequence ID" value="CAD7240295.1"/>
    <property type="molecule type" value="Genomic_DNA"/>
</dbReference>
<dbReference type="InterPro" id="IPR002076">
    <property type="entry name" value="ELO_fam"/>
</dbReference>
<keyword evidence="5 10" id="KW-0276">Fatty acid metabolism</keyword>
<keyword evidence="6 10" id="KW-1133">Transmembrane helix</keyword>
<keyword evidence="3 10" id="KW-0808">Transferase</keyword>